<dbReference type="GO" id="GO:0000290">
    <property type="term" value="P:deadenylation-dependent decapping of nuclear-transcribed mRNA"/>
    <property type="evidence" value="ECO:0007669"/>
    <property type="project" value="InterPro"/>
</dbReference>
<protein>
    <submittedName>
        <fullName evidence="9">mRNA decay factor PAT1 domain-containing protein</fullName>
    </submittedName>
</protein>
<sequence length="820" mass="91480">MSFFGFDTTLPGGHGAQQSGSRGMFESHDPFAGLEGGGGGQMLDFEQTYDGLGAQLQEAGDDFNDDTFGGDEPVTREGVGRDFDFAGQTANIRDTLLEEQVLHEARQPYAQPRLPQKPARTGYEAYKQPEYIPKLEADASIWGSSVAKRAEPARQQEPAPRMMTLEDLEAQMRAQARPTPPAQPQPDFQSQSQGLKNMLGLGGGAPTPTQAQPQFEQQRVPQILQRPQQQHQHQQQIPQELPAHPSPGPAHNQRGPQILQRQHTPNHARPQSQDYHGQQPQQHFQQGPPPPGFPMGAPPVQPRGAPMHPAHGRGPSYNGPPITQAQQMMNMTPEDRDAYMAEEAKRAKRNHKIFLLSKNNGLMTPQDKNFITRIQLQQLLTATGGIDNDPGSKEQLAEDFYYQVYAQIRGSPRSGPGQPLNQFAQTYLFQTGSRYGYGRSRHHPRGGDNHVQRMEQQVARAVEAAKSRPKNKSLVMEGSLGKIAFSNSKTPRPLLNIKRPDSADIRKQHPLKPADRKSALRDIENLYSTLMRLEDHERDMPPPPNEESPPEVIEGHMRWRSAMQELNEQLWSALRIMVEINPNSSSPHPFIQLISHSKGKKAIPRTFRHLDDQQRLTMLTLVVIHLDILDVIRDAYPPADNSPIPARVKEEVNLFTQAVIPPLFSYVNEAPLNIIIGLLGLVLERTQIQAIVRTKIGVSMLTMLISRAELLKQSAPASDFQQFADLYDRLFDTLEPVLPYIFPTDGPVSASEDVHVWQFLAAMGVGASPDQQQRLVLGVKERVMETVGVSKTLPEEMSLKRLADVNLFMRAIGLDVELLG</sequence>
<feature type="compositionally biased region" description="Polar residues" evidence="7">
    <location>
        <begin position="207"/>
        <end position="216"/>
    </location>
</feature>
<evidence type="ECO:0000256" key="6">
    <source>
        <dbReference type="ARBA" id="ARBA00023242"/>
    </source>
</evidence>
<evidence type="ECO:0000256" key="2">
    <source>
        <dbReference type="ARBA" id="ARBA00004201"/>
    </source>
</evidence>
<comment type="similarity">
    <text evidence="3">Belongs to the PAT1 family.</text>
</comment>
<gene>
    <name evidence="9" type="ORF">Slin15195_G103420</name>
</gene>
<dbReference type="GO" id="GO:0000932">
    <property type="term" value="C:P-body"/>
    <property type="evidence" value="ECO:0007669"/>
    <property type="project" value="UniProtKB-SubCell"/>
</dbReference>
<comment type="subcellular location">
    <subcellularLocation>
        <location evidence="2">Cytoplasm</location>
        <location evidence="2">P-body</location>
    </subcellularLocation>
    <subcellularLocation>
        <location evidence="1">Nucleus</location>
    </subcellularLocation>
</comment>
<dbReference type="Proteomes" id="UP001056384">
    <property type="component" value="Chromosome 9"/>
</dbReference>
<evidence type="ECO:0000313" key="10">
    <source>
        <dbReference type="Proteomes" id="UP001056384"/>
    </source>
</evidence>
<evidence type="ECO:0000256" key="1">
    <source>
        <dbReference type="ARBA" id="ARBA00004123"/>
    </source>
</evidence>
<feature type="compositionally biased region" description="Low complexity" evidence="7">
    <location>
        <begin position="270"/>
        <end position="286"/>
    </location>
</feature>
<feature type="compositionally biased region" description="Pro residues" evidence="7">
    <location>
        <begin position="287"/>
        <end position="301"/>
    </location>
</feature>
<dbReference type="GO" id="GO:0005634">
    <property type="term" value="C:nucleus"/>
    <property type="evidence" value="ECO:0007669"/>
    <property type="project" value="UniProtKB-SubCell"/>
</dbReference>
<dbReference type="EMBL" id="CP099426">
    <property type="protein sequence ID" value="USW57023.1"/>
    <property type="molecule type" value="Genomic_DNA"/>
</dbReference>
<evidence type="ECO:0000256" key="4">
    <source>
        <dbReference type="ARBA" id="ARBA00022490"/>
    </source>
</evidence>
<dbReference type="GO" id="GO:0033962">
    <property type="term" value="P:P-body assembly"/>
    <property type="evidence" value="ECO:0007669"/>
    <property type="project" value="TreeGrafter"/>
</dbReference>
<feature type="region of interest" description="Disordered" evidence="7">
    <location>
        <begin position="173"/>
        <end position="324"/>
    </location>
</feature>
<evidence type="ECO:0000256" key="5">
    <source>
        <dbReference type="ARBA" id="ARBA00022884"/>
    </source>
</evidence>
<evidence type="ECO:0000313" key="9">
    <source>
        <dbReference type="EMBL" id="USW57023.1"/>
    </source>
</evidence>
<dbReference type="PANTHER" id="PTHR21551">
    <property type="entry name" value="TOPOISOMERASE II-ASSOCIATED PROTEIN PAT1"/>
    <property type="match status" value="1"/>
</dbReference>
<accession>A0A9Q9B165</accession>
<keyword evidence="10" id="KW-1185">Reference proteome</keyword>
<evidence type="ECO:0000256" key="7">
    <source>
        <dbReference type="SAM" id="MobiDB-lite"/>
    </source>
</evidence>
<feature type="region of interest" description="Disordered" evidence="7">
    <location>
        <begin position="1"/>
        <end position="22"/>
    </location>
</feature>
<dbReference type="GO" id="GO:0003723">
    <property type="term" value="F:RNA binding"/>
    <property type="evidence" value="ECO:0007669"/>
    <property type="project" value="UniProtKB-KW"/>
</dbReference>
<organism evidence="9 10">
    <name type="scientific">Septoria linicola</name>
    <dbReference type="NCBI Taxonomy" id="215465"/>
    <lineage>
        <taxon>Eukaryota</taxon>
        <taxon>Fungi</taxon>
        <taxon>Dikarya</taxon>
        <taxon>Ascomycota</taxon>
        <taxon>Pezizomycotina</taxon>
        <taxon>Dothideomycetes</taxon>
        <taxon>Dothideomycetidae</taxon>
        <taxon>Mycosphaerellales</taxon>
        <taxon>Mycosphaerellaceae</taxon>
        <taxon>Septoria</taxon>
    </lineage>
</organism>
<dbReference type="AlphaFoldDB" id="A0A9Q9B165"/>
<dbReference type="InterPro" id="IPR039900">
    <property type="entry name" value="Pat1-like"/>
</dbReference>
<proteinExistence type="inferred from homology"/>
<evidence type="ECO:0000256" key="3">
    <source>
        <dbReference type="ARBA" id="ARBA00009138"/>
    </source>
</evidence>
<name>A0A9Q9B165_9PEZI</name>
<feature type="compositionally biased region" description="Low complexity" evidence="7">
    <location>
        <begin position="217"/>
        <end position="242"/>
    </location>
</feature>
<evidence type="ECO:0000259" key="8">
    <source>
        <dbReference type="Pfam" id="PF09770"/>
    </source>
</evidence>
<reference evidence="9" key="1">
    <citation type="submission" date="2022-06" db="EMBL/GenBank/DDBJ databases">
        <title>Complete genome sequences of two strains of the flax pathogen Septoria linicola.</title>
        <authorList>
            <person name="Lapalu N."/>
            <person name="Simon A."/>
            <person name="Demenou B."/>
            <person name="Paumier D."/>
            <person name="Guillot M.-P."/>
            <person name="Gout L."/>
            <person name="Valade R."/>
        </authorList>
    </citation>
    <scope>NUCLEOTIDE SEQUENCE</scope>
    <source>
        <strain evidence="9">SE15195</strain>
    </source>
</reference>
<dbReference type="InterPro" id="IPR019167">
    <property type="entry name" value="PAT1_dom"/>
</dbReference>
<dbReference type="Pfam" id="PF09770">
    <property type="entry name" value="PAT1"/>
    <property type="match status" value="1"/>
</dbReference>
<keyword evidence="4" id="KW-0963">Cytoplasm</keyword>
<dbReference type="PANTHER" id="PTHR21551:SF0">
    <property type="entry name" value="PROTEIN ASSOCIATED WITH TOPO II RELATED-1, ISOFORM A"/>
    <property type="match status" value="1"/>
</dbReference>
<keyword evidence="5" id="KW-0694">RNA-binding</keyword>
<keyword evidence="6" id="KW-0539">Nucleus</keyword>
<feature type="domain" description="mRNA decay factor PAT1" evidence="8">
    <location>
        <begin position="1"/>
        <end position="817"/>
    </location>
</feature>